<organism evidence="7 8">
    <name type="scientific">Truncatella angustata</name>
    <dbReference type="NCBI Taxonomy" id="152316"/>
    <lineage>
        <taxon>Eukaryota</taxon>
        <taxon>Fungi</taxon>
        <taxon>Dikarya</taxon>
        <taxon>Ascomycota</taxon>
        <taxon>Pezizomycotina</taxon>
        <taxon>Sordariomycetes</taxon>
        <taxon>Xylariomycetidae</taxon>
        <taxon>Amphisphaeriales</taxon>
        <taxon>Sporocadaceae</taxon>
        <taxon>Truncatella</taxon>
    </lineage>
</organism>
<evidence type="ECO:0000256" key="4">
    <source>
        <dbReference type="ARBA" id="ARBA00022989"/>
    </source>
</evidence>
<dbReference type="RefSeq" id="XP_045958588.1">
    <property type="nucleotide sequence ID" value="XM_046095912.1"/>
</dbReference>
<sequence length="250" mass="24611">MLNAGRPAISHWFVHCGCRFTAQPVVLEVININPADSLLTSPRATRQPTHRILSPPPAATTNSHCLRRRSKSTMKFDTILCAAAIIAGHVRAVDTGALLKSARNAAAAGFQITKTAAEQAELPEHLAQAGRATAEHAGQAARWAARNPGAAAAYGLAGVGVVAVVAPAIIATPALGAAGFGAQGVAAGSLAAGVQGGIGNVIAGSAFATLQSAGAAGAGAAMVNGVVQAGGAGVALGSGGLAWLKSKAKL</sequence>
<proteinExistence type="inferred from homology"/>
<comment type="similarity">
    <text evidence="2">Belongs to the IFI6/IFI27 family.</text>
</comment>
<dbReference type="Proteomes" id="UP000758603">
    <property type="component" value="Unassembled WGS sequence"/>
</dbReference>
<evidence type="ECO:0000256" key="5">
    <source>
        <dbReference type="ARBA" id="ARBA00023136"/>
    </source>
</evidence>
<evidence type="ECO:0000256" key="6">
    <source>
        <dbReference type="SAM" id="MobiDB-lite"/>
    </source>
</evidence>
<comment type="subcellular location">
    <subcellularLocation>
        <location evidence="1">Membrane</location>
        <topology evidence="1">Multi-pass membrane protein</topology>
    </subcellularLocation>
</comment>
<dbReference type="GO" id="GO:0016020">
    <property type="term" value="C:membrane"/>
    <property type="evidence" value="ECO:0007669"/>
    <property type="project" value="UniProtKB-SubCell"/>
</dbReference>
<reference evidence="7" key="1">
    <citation type="journal article" date="2021" name="Nat. Commun.">
        <title>Genetic determinants of endophytism in the Arabidopsis root mycobiome.</title>
        <authorList>
            <person name="Mesny F."/>
            <person name="Miyauchi S."/>
            <person name="Thiergart T."/>
            <person name="Pickel B."/>
            <person name="Atanasova L."/>
            <person name="Karlsson M."/>
            <person name="Huettel B."/>
            <person name="Barry K.W."/>
            <person name="Haridas S."/>
            <person name="Chen C."/>
            <person name="Bauer D."/>
            <person name="Andreopoulos W."/>
            <person name="Pangilinan J."/>
            <person name="LaButti K."/>
            <person name="Riley R."/>
            <person name="Lipzen A."/>
            <person name="Clum A."/>
            <person name="Drula E."/>
            <person name="Henrissat B."/>
            <person name="Kohler A."/>
            <person name="Grigoriev I.V."/>
            <person name="Martin F.M."/>
            <person name="Hacquard S."/>
        </authorList>
    </citation>
    <scope>NUCLEOTIDE SEQUENCE</scope>
    <source>
        <strain evidence="7">MPI-SDFR-AT-0073</strain>
    </source>
</reference>
<evidence type="ECO:0000313" key="8">
    <source>
        <dbReference type="Proteomes" id="UP000758603"/>
    </source>
</evidence>
<dbReference type="GeneID" id="70124805"/>
<keyword evidence="8" id="KW-1185">Reference proteome</keyword>
<name>A0A9P8ZXN7_9PEZI</name>
<dbReference type="Pfam" id="PF06140">
    <property type="entry name" value="Ifi-6-16"/>
    <property type="match status" value="1"/>
</dbReference>
<protein>
    <submittedName>
        <fullName evidence="7">Uncharacterized protein</fullName>
    </submittedName>
</protein>
<dbReference type="OrthoDB" id="4779549at2759"/>
<dbReference type="AlphaFoldDB" id="A0A9P8ZXN7"/>
<keyword evidence="5" id="KW-0472">Membrane</keyword>
<evidence type="ECO:0000313" key="7">
    <source>
        <dbReference type="EMBL" id="KAH6654318.1"/>
    </source>
</evidence>
<dbReference type="EMBL" id="JAGPXC010000004">
    <property type="protein sequence ID" value="KAH6654318.1"/>
    <property type="molecule type" value="Genomic_DNA"/>
</dbReference>
<comment type="caution">
    <text evidence="7">The sequence shown here is derived from an EMBL/GenBank/DDBJ whole genome shotgun (WGS) entry which is preliminary data.</text>
</comment>
<accession>A0A9P8ZXN7</accession>
<dbReference type="Gene3D" id="6.10.110.10">
    <property type="match status" value="1"/>
</dbReference>
<evidence type="ECO:0000256" key="2">
    <source>
        <dbReference type="ARBA" id="ARBA00007262"/>
    </source>
</evidence>
<keyword evidence="3" id="KW-0812">Transmembrane</keyword>
<dbReference type="InterPro" id="IPR009311">
    <property type="entry name" value="IFI6/IFI27-like"/>
</dbReference>
<gene>
    <name evidence="7" type="ORF">BKA67DRAFT_274924</name>
</gene>
<dbReference type="InterPro" id="IPR038213">
    <property type="entry name" value="IFI6/IFI27-like_sf"/>
</dbReference>
<evidence type="ECO:0000256" key="1">
    <source>
        <dbReference type="ARBA" id="ARBA00004141"/>
    </source>
</evidence>
<feature type="region of interest" description="Disordered" evidence="6">
    <location>
        <begin position="40"/>
        <end position="65"/>
    </location>
</feature>
<keyword evidence="4" id="KW-1133">Transmembrane helix</keyword>
<evidence type="ECO:0000256" key="3">
    <source>
        <dbReference type="ARBA" id="ARBA00022692"/>
    </source>
</evidence>